<sequence length="65" mass="6971">MSGFALLPADRCILPLRGIAAHRDVTLGSFHDRSTAEAGAVRQQEKILLGLMHAPDRAGTFTVGR</sequence>
<dbReference type="Proteomes" id="UP000636960">
    <property type="component" value="Unassembled WGS sequence"/>
</dbReference>
<name>A0A919KCE8_9ACTN</name>
<reference evidence="1" key="1">
    <citation type="submission" date="2021-01" db="EMBL/GenBank/DDBJ databases">
        <title>Whole genome shotgun sequence of Actinoplanes rishiriensis NBRC 108556.</title>
        <authorList>
            <person name="Komaki H."/>
            <person name="Tamura T."/>
        </authorList>
    </citation>
    <scope>NUCLEOTIDE SEQUENCE</scope>
    <source>
        <strain evidence="1">NBRC 108556</strain>
    </source>
</reference>
<dbReference type="AlphaFoldDB" id="A0A919KCE8"/>
<accession>A0A919KCE8</accession>
<evidence type="ECO:0000313" key="2">
    <source>
        <dbReference type="Proteomes" id="UP000636960"/>
    </source>
</evidence>
<comment type="caution">
    <text evidence="1">The sequence shown here is derived from an EMBL/GenBank/DDBJ whole genome shotgun (WGS) entry which is preliminary data.</text>
</comment>
<evidence type="ECO:0000313" key="1">
    <source>
        <dbReference type="EMBL" id="GIF01007.1"/>
    </source>
</evidence>
<protein>
    <submittedName>
        <fullName evidence="1">Uncharacterized protein</fullName>
    </submittedName>
</protein>
<proteinExistence type="predicted"/>
<organism evidence="1 2">
    <name type="scientific">Paractinoplanes rishiriensis</name>
    <dbReference type="NCBI Taxonomy" id="1050105"/>
    <lineage>
        <taxon>Bacteria</taxon>
        <taxon>Bacillati</taxon>
        <taxon>Actinomycetota</taxon>
        <taxon>Actinomycetes</taxon>
        <taxon>Micromonosporales</taxon>
        <taxon>Micromonosporaceae</taxon>
        <taxon>Paractinoplanes</taxon>
    </lineage>
</organism>
<gene>
    <name evidence="1" type="ORF">Ari01nite_84710</name>
</gene>
<dbReference type="EMBL" id="BOMV01000096">
    <property type="protein sequence ID" value="GIF01007.1"/>
    <property type="molecule type" value="Genomic_DNA"/>
</dbReference>
<keyword evidence="2" id="KW-1185">Reference proteome</keyword>